<evidence type="ECO:0000256" key="1">
    <source>
        <dbReference type="SAM" id="SignalP"/>
    </source>
</evidence>
<feature type="chain" id="PRO_5040735737" evidence="1">
    <location>
        <begin position="20"/>
        <end position="227"/>
    </location>
</feature>
<dbReference type="GeneID" id="81424369"/>
<protein>
    <submittedName>
        <fullName evidence="2">Uncharacterized protein</fullName>
    </submittedName>
</protein>
<comment type="caution">
    <text evidence="2">The sequence shown here is derived from an EMBL/GenBank/DDBJ whole genome shotgun (WGS) entry which is preliminary data.</text>
</comment>
<gene>
    <name evidence="2" type="ORF">N7482_003068</name>
</gene>
<sequence>MDNLSPMMIILLAFSLATASPHETAVDRPAPLTTVVTAESPRITEEGTLRCSGGATVLHTTDCTMGTSVSFCYKPPPPLHCDEGYFPSVWHPDHCMEESTCFPTDAEWITRGCSNGAYPYSTKTVYDGTLAGGHHTVISSISCACPPDQWYSISMREGASRFETYCMPSRSCPPGMTTSISTNDYCATASAAICSHVPAQADHCECEGKYSTPVYAEGPSATATGCG</sequence>
<organism evidence="2 3">
    <name type="scientific">Penicillium canariense</name>
    <dbReference type="NCBI Taxonomy" id="189055"/>
    <lineage>
        <taxon>Eukaryota</taxon>
        <taxon>Fungi</taxon>
        <taxon>Dikarya</taxon>
        <taxon>Ascomycota</taxon>
        <taxon>Pezizomycotina</taxon>
        <taxon>Eurotiomycetes</taxon>
        <taxon>Eurotiomycetidae</taxon>
        <taxon>Eurotiales</taxon>
        <taxon>Aspergillaceae</taxon>
        <taxon>Penicillium</taxon>
    </lineage>
</organism>
<dbReference type="RefSeq" id="XP_056548799.1">
    <property type="nucleotide sequence ID" value="XM_056685193.1"/>
</dbReference>
<reference evidence="2" key="2">
    <citation type="journal article" date="2023" name="IMA Fungus">
        <title>Comparative genomic study of the Penicillium genus elucidates a diverse pangenome and 15 lateral gene transfer events.</title>
        <authorList>
            <person name="Petersen C."/>
            <person name="Sorensen T."/>
            <person name="Nielsen M.R."/>
            <person name="Sondergaard T.E."/>
            <person name="Sorensen J.L."/>
            <person name="Fitzpatrick D.A."/>
            <person name="Frisvad J.C."/>
            <person name="Nielsen K.L."/>
        </authorList>
    </citation>
    <scope>NUCLEOTIDE SEQUENCE</scope>
    <source>
        <strain evidence="2">IBT 26290</strain>
    </source>
</reference>
<name>A0A9W9IMV3_9EURO</name>
<dbReference type="AlphaFoldDB" id="A0A9W9IMV3"/>
<evidence type="ECO:0000313" key="3">
    <source>
        <dbReference type="Proteomes" id="UP001149163"/>
    </source>
</evidence>
<proteinExistence type="predicted"/>
<dbReference type="OrthoDB" id="4462706at2759"/>
<dbReference type="EMBL" id="JAPQKN010000001">
    <property type="protein sequence ID" value="KAJ5177191.1"/>
    <property type="molecule type" value="Genomic_DNA"/>
</dbReference>
<feature type="signal peptide" evidence="1">
    <location>
        <begin position="1"/>
        <end position="19"/>
    </location>
</feature>
<keyword evidence="1" id="KW-0732">Signal</keyword>
<accession>A0A9W9IMV3</accession>
<keyword evidence="3" id="KW-1185">Reference proteome</keyword>
<reference evidence="2" key="1">
    <citation type="submission" date="2022-11" db="EMBL/GenBank/DDBJ databases">
        <authorList>
            <person name="Petersen C."/>
        </authorList>
    </citation>
    <scope>NUCLEOTIDE SEQUENCE</scope>
    <source>
        <strain evidence="2">IBT 26290</strain>
    </source>
</reference>
<evidence type="ECO:0000313" key="2">
    <source>
        <dbReference type="EMBL" id="KAJ5177191.1"/>
    </source>
</evidence>
<dbReference type="Proteomes" id="UP001149163">
    <property type="component" value="Unassembled WGS sequence"/>
</dbReference>